<organism evidence="1 2">
    <name type="scientific">Apodemus speciosus</name>
    <name type="common">Large Japanese field mouse</name>
    <dbReference type="NCBI Taxonomy" id="105296"/>
    <lineage>
        <taxon>Eukaryota</taxon>
        <taxon>Metazoa</taxon>
        <taxon>Chordata</taxon>
        <taxon>Craniata</taxon>
        <taxon>Vertebrata</taxon>
        <taxon>Euteleostomi</taxon>
        <taxon>Mammalia</taxon>
        <taxon>Eutheria</taxon>
        <taxon>Euarchontoglires</taxon>
        <taxon>Glires</taxon>
        <taxon>Rodentia</taxon>
        <taxon>Myomorpha</taxon>
        <taxon>Muroidea</taxon>
        <taxon>Muridae</taxon>
        <taxon>Murinae</taxon>
        <taxon>Apodemus</taxon>
    </lineage>
</organism>
<dbReference type="Gene3D" id="2.60.40.10">
    <property type="entry name" value="Immunoglobulins"/>
    <property type="match status" value="1"/>
</dbReference>
<proteinExistence type="predicted"/>
<protein>
    <submittedName>
        <fullName evidence="1">Interleukin-23 receptor</fullName>
    </submittedName>
</protein>
<evidence type="ECO:0000313" key="2">
    <source>
        <dbReference type="Proteomes" id="UP001623349"/>
    </source>
</evidence>
<accession>A0ABQ0EV29</accession>
<reference evidence="1 2" key="1">
    <citation type="submission" date="2024-08" db="EMBL/GenBank/DDBJ databases">
        <title>The draft genome of Apodemus speciosus.</title>
        <authorList>
            <person name="Nabeshima K."/>
            <person name="Suzuki S."/>
            <person name="Onuma M."/>
        </authorList>
    </citation>
    <scope>NUCLEOTIDE SEQUENCE [LARGE SCALE GENOMIC DNA]</scope>
    <source>
        <strain evidence="1">IB14-021</strain>
    </source>
</reference>
<dbReference type="SUPFAM" id="SSF49265">
    <property type="entry name" value="Fibronectin type III"/>
    <property type="match status" value="1"/>
</dbReference>
<name>A0ABQ0EV29_APOSI</name>
<dbReference type="EMBL" id="BAAFST010000006">
    <property type="protein sequence ID" value="GAB1290901.1"/>
    <property type="molecule type" value="Genomic_DNA"/>
</dbReference>
<comment type="caution">
    <text evidence="1">The sequence shown here is derived from an EMBL/GenBank/DDBJ whole genome shotgun (WGS) entry which is preliminary data.</text>
</comment>
<sequence>MCKTLKQMLAVRQWERKQHSQEGSCLILKGESNANKWEERGITNINCSGSMWVEPGEIFQMGMNVSIYCQEALKNCRPRNLYFYKNGFKEKFHITRINRTTAHIWYKGFSEPHAYVHCTAECPGHFQETLICGKDISSGYPPDAPSNVTCVIYEYSGNMTCYWNTGKPTYIDTKYTVHLKRYKYQDMVVRGQLLTSDWSLETEEERQYLASSCVNISTDSLQGGRKYLVWVQAVNALGMENSHNYKSIWTI</sequence>
<evidence type="ECO:0000313" key="1">
    <source>
        <dbReference type="EMBL" id="GAB1290901.1"/>
    </source>
</evidence>
<keyword evidence="1" id="KW-0675">Receptor</keyword>
<gene>
    <name evidence="1" type="ORF">APTSU1_000613100</name>
</gene>
<keyword evidence="2" id="KW-1185">Reference proteome</keyword>
<dbReference type="InterPro" id="IPR036116">
    <property type="entry name" value="FN3_sf"/>
</dbReference>
<dbReference type="InterPro" id="IPR013783">
    <property type="entry name" value="Ig-like_fold"/>
</dbReference>
<dbReference type="Proteomes" id="UP001623349">
    <property type="component" value="Unassembled WGS sequence"/>
</dbReference>